<dbReference type="Pfam" id="PF02632">
    <property type="entry name" value="BioY"/>
    <property type="match status" value="1"/>
</dbReference>
<dbReference type="Gene3D" id="1.10.1760.20">
    <property type="match status" value="1"/>
</dbReference>
<dbReference type="Proteomes" id="UP000460412">
    <property type="component" value="Unassembled WGS sequence"/>
</dbReference>
<keyword evidence="2 3" id="KW-0472">Membrane</keyword>
<evidence type="ECO:0000313" key="5">
    <source>
        <dbReference type="Proteomes" id="UP000460412"/>
    </source>
</evidence>
<keyword evidence="2" id="KW-1003">Cell membrane</keyword>
<dbReference type="PANTHER" id="PTHR34295">
    <property type="entry name" value="BIOTIN TRANSPORTER BIOY"/>
    <property type="match status" value="1"/>
</dbReference>
<dbReference type="PIRSF" id="PIRSF016661">
    <property type="entry name" value="BioY"/>
    <property type="match status" value="1"/>
</dbReference>
<keyword evidence="3" id="KW-1133">Transmembrane helix</keyword>
<accession>A0A7X3SKW5</accession>
<gene>
    <name evidence="4" type="ORF">GN277_21260</name>
</gene>
<dbReference type="RefSeq" id="WP_159753387.1">
    <property type="nucleotide sequence ID" value="NZ_CASZNZ010000034.1"/>
</dbReference>
<feature type="transmembrane region" description="Helical" evidence="3">
    <location>
        <begin position="38"/>
        <end position="56"/>
    </location>
</feature>
<feature type="transmembrane region" description="Helical" evidence="3">
    <location>
        <begin position="92"/>
        <end position="109"/>
    </location>
</feature>
<dbReference type="AlphaFoldDB" id="A0A7X3SKW5"/>
<sequence>MLNERQFLSIREMTAGGLFAALIASGAFIKVTLPTEPFPMHFTLQWFFVLLAGLLLNKRLAGASVGVYLLVGLSGVPVFAAGGGPSYLLRPTFGYLLGFAVSAYMMAWMCENIRILNYMKLLLVSTAGLLVYYGIGMLYYWLVCRILISQEVTWQILLFQCFLLTVGEDFILCVAAVSVAAKLRGLIRRTLY</sequence>
<comment type="subcellular location">
    <subcellularLocation>
        <location evidence="2">Cell membrane</location>
        <topology evidence="2">Multi-pass membrane protein</topology>
    </subcellularLocation>
</comment>
<feature type="transmembrane region" description="Helical" evidence="3">
    <location>
        <begin position="154"/>
        <end position="181"/>
    </location>
</feature>
<evidence type="ECO:0000256" key="3">
    <source>
        <dbReference type="SAM" id="Phobius"/>
    </source>
</evidence>
<feature type="transmembrane region" description="Helical" evidence="3">
    <location>
        <begin position="63"/>
        <end position="80"/>
    </location>
</feature>
<dbReference type="InterPro" id="IPR003784">
    <property type="entry name" value="BioY"/>
</dbReference>
<reference evidence="4 5" key="1">
    <citation type="submission" date="2019-12" db="EMBL/GenBank/DDBJ databases">
        <title>Sporaefaciens musculi gen. nov., sp. nov., a novel bacterium isolated from the caecum of an obese mouse.</title>
        <authorList>
            <person name="Rasmussen T.S."/>
            <person name="Streidl T."/>
            <person name="Hitch T.C.A."/>
            <person name="Wortmann E."/>
            <person name="Deptula P."/>
            <person name="Hansen M."/>
            <person name="Nielsen D.S."/>
            <person name="Clavel T."/>
            <person name="Vogensen F.K."/>
        </authorList>
    </citation>
    <scope>NUCLEOTIDE SEQUENCE [LARGE SCALE GENOMIC DNA]</scope>
    <source>
        <strain evidence="4 5">WCA-9-b2</strain>
    </source>
</reference>
<comment type="caution">
    <text evidence="4">The sequence shown here is derived from an EMBL/GenBank/DDBJ whole genome shotgun (WGS) entry which is preliminary data.</text>
</comment>
<evidence type="ECO:0000313" key="4">
    <source>
        <dbReference type="EMBL" id="MXP77786.1"/>
    </source>
</evidence>
<feature type="transmembrane region" description="Helical" evidence="3">
    <location>
        <begin position="12"/>
        <end position="32"/>
    </location>
</feature>
<organism evidence="4 5">
    <name type="scientific">Sporofaciens musculi</name>
    <dbReference type="NCBI Taxonomy" id="2681861"/>
    <lineage>
        <taxon>Bacteria</taxon>
        <taxon>Bacillati</taxon>
        <taxon>Bacillota</taxon>
        <taxon>Clostridia</taxon>
        <taxon>Lachnospirales</taxon>
        <taxon>Lachnospiraceae</taxon>
        <taxon>Sporofaciens</taxon>
    </lineage>
</organism>
<evidence type="ECO:0000256" key="1">
    <source>
        <dbReference type="ARBA" id="ARBA00010692"/>
    </source>
</evidence>
<dbReference type="PROSITE" id="PS50096">
    <property type="entry name" value="IQ"/>
    <property type="match status" value="1"/>
</dbReference>
<evidence type="ECO:0000256" key="2">
    <source>
        <dbReference type="PIRNR" id="PIRNR016661"/>
    </source>
</evidence>
<keyword evidence="3" id="KW-0812">Transmembrane</keyword>
<dbReference type="EMBL" id="WUQX01000001">
    <property type="protein sequence ID" value="MXP77786.1"/>
    <property type="molecule type" value="Genomic_DNA"/>
</dbReference>
<keyword evidence="2" id="KW-0813">Transport</keyword>
<dbReference type="PANTHER" id="PTHR34295:SF1">
    <property type="entry name" value="BIOTIN TRANSPORTER BIOY"/>
    <property type="match status" value="1"/>
</dbReference>
<protein>
    <recommendedName>
        <fullName evidence="2">Biotin transporter</fullName>
    </recommendedName>
</protein>
<name>A0A7X3SKW5_9FIRM</name>
<proteinExistence type="inferred from homology"/>
<dbReference type="GO" id="GO:0015225">
    <property type="term" value="F:biotin transmembrane transporter activity"/>
    <property type="evidence" value="ECO:0007669"/>
    <property type="project" value="UniProtKB-UniRule"/>
</dbReference>
<dbReference type="GO" id="GO:0005886">
    <property type="term" value="C:plasma membrane"/>
    <property type="evidence" value="ECO:0007669"/>
    <property type="project" value="UniProtKB-SubCell"/>
</dbReference>
<keyword evidence="5" id="KW-1185">Reference proteome</keyword>
<comment type="similarity">
    <text evidence="1 2">Belongs to the BioY family.</text>
</comment>
<feature type="transmembrane region" description="Helical" evidence="3">
    <location>
        <begin position="121"/>
        <end position="142"/>
    </location>
</feature>